<dbReference type="RefSeq" id="WP_114352417.1">
    <property type="nucleotide sequence ID" value="NZ_QPJJ01000005.1"/>
</dbReference>
<dbReference type="OrthoDB" id="2829902at2"/>
<accession>A0A368XV51</accession>
<evidence type="ECO:0000313" key="2">
    <source>
        <dbReference type="Proteomes" id="UP000252585"/>
    </source>
</evidence>
<dbReference type="Proteomes" id="UP000252585">
    <property type="component" value="Unassembled WGS sequence"/>
</dbReference>
<organism evidence="1 2">
    <name type="scientific">Saliterribacillus persicus</name>
    <dbReference type="NCBI Taxonomy" id="930114"/>
    <lineage>
        <taxon>Bacteria</taxon>
        <taxon>Bacillati</taxon>
        <taxon>Bacillota</taxon>
        <taxon>Bacilli</taxon>
        <taxon>Bacillales</taxon>
        <taxon>Bacillaceae</taxon>
        <taxon>Saliterribacillus</taxon>
    </lineage>
</organism>
<keyword evidence="2" id="KW-1185">Reference proteome</keyword>
<gene>
    <name evidence="1" type="ORF">DFR57_10533</name>
</gene>
<dbReference type="EMBL" id="QPJJ01000005">
    <property type="protein sequence ID" value="RCW71851.1"/>
    <property type="molecule type" value="Genomic_DNA"/>
</dbReference>
<comment type="caution">
    <text evidence="1">The sequence shown here is derived from an EMBL/GenBank/DDBJ whole genome shotgun (WGS) entry which is preliminary data.</text>
</comment>
<name>A0A368XV51_9BACI</name>
<proteinExistence type="predicted"/>
<evidence type="ECO:0000313" key="1">
    <source>
        <dbReference type="EMBL" id="RCW71851.1"/>
    </source>
</evidence>
<dbReference type="AlphaFoldDB" id="A0A368XV51"/>
<sequence>MKWSMLILLFIILVGCEENEPAITKIEEPPAEESTIEEVPEVTFTEEDKILEFLINDSVISIDANKIGILNAYLNTVKNTSIAIENMELNQISLNDQNEIYVLEFSCFENKCSYLLLNQEVNHESYLLDDLTKLNSFIVSPDGVYTLFTLQNSKETYFKIFNNQTWSTVPFTQSFFLQPSTIISSSKWLDNETAQLNVQYTNDEELQALEMEKELLINLTNEE</sequence>
<reference evidence="1 2" key="1">
    <citation type="submission" date="2018-07" db="EMBL/GenBank/DDBJ databases">
        <title>Genomic Encyclopedia of Type Strains, Phase IV (KMG-IV): sequencing the most valuable type-strain genomes for metagenomic binning, comparative biology and taxonomic classification.</title>
        <authorList>
            <person name="Goeker M."/>
        </authorList>
    </citation>
    <scope>NUCLEOTIDE SEQUENCE [LARGE SCALE GENOMIC DNA]</scope>
    <source>
        <strain evidence="1 2">DSM 27696</strain>
    </source>
</reference>
<protein>
    <submittedName>
        <fullName evidence="1">Uncharacterized protein</fullName>
    </submittedName>
</protein>
<dbReference type="PROSITE" id="PS51257">
    <property type="entry name" value="PROKAR_LIPOPROTEIN"/>
    <property type="match status" value="1"/>
</dbReference>